<dbReference type="InterPro" id="IPR050447">
    <property type="entry name" value="Erg6_SMT_methyltransf"/>
</dbReference>
<evidence type="ECO:0000313" key="4">
    <source>
        <dbReference type="EMBL" id="KAJ4455886.1"/>
    </source>
</evidence>
<evidence type="ECO:0000256" key="1">
    <source>
        <dbReference type="ARBA" id="ARBA00022679"/>
    </source>
</evidence>
<reference evidence="4" key="1">
    <citation type="journal article" date="2022" name="bioRxiv">
        <title>Genomics of Preaxostyla Flagellates Illuminates Evolutionary Transitions and the Path Towards Mitochondrial Loss.</title>
        <authorList>
            <person name="Novak L.V.F."/>
            <person name="Treitli S.C."/>
            <person name="Pyrih J."/>
            <person name="Halakuc P."/>
            <person name="Pipaliya S.V."/>
            <person name="Vacek V."/>
            <person name="Brzon O."/>
            <person name="Soukal P."/>
            <person name="Eme L."/>
            <person name="Dacks J.B."/>
            <person name="Karnkowska A."/>
            <person name="Elias M."/>
            <person name="Hampl V."/>
        </authorList>
    </citation>
    <scope>NUCLEOTIDE SEQUENCE</scope>
    <source>
        <strain evidence="4">RCP-MX</strain>
    </source>
</reference>
<dbReference type="GO" id="GO:0008168">
    <property type="term" value="F:methyltransferase activity"/>
    <property type="evidence" value="ECO:0007669"/>
    <property type="project" value="UniProtKB-KW"/>
</dbReference>
<sequence>MFSRVLSNLQKLQRTCCGQVFMRMMNLCHEKHSRWVFSHLPSAMIQEPRVALDVGCGGGHNIAHLLTMFPKARVFGADYSEASIERSGQYNRAAVKSGRLDLRVADVAHLPYADGTFNLVTAFDTIYFWPSGSFREIARVAASGATFVIGNELSRPKDGGSLARVVPMTIYTVEELREQLEEAGFCDVVTRRNGRWICVMARKP</sequence>
<comment type="caution">
    <text evidence="4">The sequence shown here is derived from an EMBL/GenBank/DDBJ whole genome shotgun (WGS) entry which is preliminary data.</text>
</comment>
<dbReference type="InterPro" id="IPR013216">
    <property type="entry name" value="Methyltransf_11"/>
</dbReference>
<feature type="domain" description="Methyltransferase type 11" evidence="3">
    <location>
        <begin position="52"/>
        <end position="149"/>
    </location>
</feature>
<evidence type="ECO:0000259" key="3">
    <source>
        <dbReference type="Pfam" id="PF08241"/>
    </source>
</evidence>
<keyword evidence="1" id="KW-0808">Transferase</keyword>
<dbReference type="InterPro" id="IPR029063">
    <property type="entry name" value="SAM-dependent_MTases_sf"/>
</dbReference>
<evidence type="ECO:0000256" key="2">
    <source>
        <dbReference type="ARBA" id="ARBA00038188"/>
    </source>
</evidence>
<protein>
    <submittedName>
        <fullName evidence="4">Class I SAM-dependent methyltransferase</fullName>
    </submittedName>
</protein>
<gene>
    <name evidence="4" type="ORF">PAPYR_9097</name>
</gene>
<proteinExistence type="inferred from homology"/>
<dbReference type="Proteomes" id="UP001141327">
    <property type="component" value="Unassembled WGS sequence"/>
</dbReference>
<keyword evidence="4" id="KW-0489">Methyltransferase</keyword>
<keyword evidence="5" id="KW-1185">Reference proteome</keyword>
<comment type="similarity">
    <text evidence="2">Belongs to the class I-like SAM-binding methyltransferase superfamily. Erg6/SMT family.</text>
</comment>
<dbReference type="GO" id="GO:0032259">
    <property type="term" value="P:methylation"/>
    <property type="evidence" value="ECO:0007669"/>
    <property type="project" value="UniProtKB-KW"/>
</dbReference>
<dbReference type="CDD" id="cd02440">
    <property type="entry name" value="AdoMet_MTases"/>
    <property type="match status" value="1"/>
</dbReference>
<accession>A0ABQ8UBT9</accession>
<dbReference type="Gene3D" id="3.40.50.150">
    <property type="entry name" value="Vaccinia Virus protein VP39"/>
    <property type="match status" value="1"/>
</dbReference>
<dbReference type="EMBL" id="JAPMOS010000090">
    <property type="protein sequence ID" value="KAJ4455886.1"/>
    <property type="molecule type" value="Genomic_DNA"/>
</dbReference>
<dbReference type="PANTHER" id="PTHR44068:SF1">
    <property type="entry name" value="HYPOTHETICAL LOC100005854"/>
    <property type="match status" value="1"/>
</dbReference>
<evidence type="ECO:0000313" key="5">
    <source>
        <dbReference type="Proteomes" id="UP001141327"/>
    </source>
</evidence>
<organism evidence="4 5">
    <name type="scientific">Paratrimastix pyriformis</name>
    <dbReference type="NCBI Taxonomy" id="342808"/>
    <lineage>
        <taxon>Eukaryota</taxon>
        <taxon>Metamonada</taxon>
        <taxon>Preaxostyla</taxon>
        <taxon>Paratrimastigidae</taxon>
        <taxon>Paratrimastix</taxon>
    </lineage>
</organism>
<dbReference type="SUPFAM" id="SSF53335">
    <property type="entry name" value="S-adenosyl-L-methionine-dependent methyltransferases"/>
    <property type="match status" value="1"/>
</dbReference>
<dbReference type="Pfam" id="PF08241">
    <property type="entry name" value="Methyltransf_11"/>
    <property type="match status" value="1"/>
</dbReference>
<name>A0ABQ8UBT9_9EUKA</name>
<dbReference type="PANTHER" id="PTHR44068">
    <property type="entry name" value="ZGC:194242"/>
    <property type="match status" value="1"/>
</dbReference>